<organism evidence="10 11">
    <name type="scientific">Clostridium beijerinckii</name>
    <name type="common">Clostridium MP</name>
    <dbReference type="NCBI Taxonomy" id="1520"/>
    <lineage>
        <taxon>Bacteria</taxon>
        <taxon>Bacillati</taxon>
        <taxon>Bacillota</taxon>
        <taxon>Clostridia</taxon>
        <taxon>Eubacteriales</taxon>
        <taxon>Clostridiaceae</taxon>
        <taxon>Clostridium</taxon>
    </lineage>
</organism>
<keyword evidence="4 7" id="KW-0560">Oxidoreductase</keyword>
<evidence type="ECO:0000256" key="5">
    <source>
        <dbReference type="ARBA" id="ARBA00023157"/>
    </source>
</evidence>
<keyword evidence="3 7" id="KW-0274">FAD</keyword>
<name>A0A0B5QR41_CLOBE</name>
<dbReference type="PRINTS" id="PR00368">
    <property type="entry name" value="FADPNR"/>
</dbReference>
<keyword evidence="2 7" id="KW-0285">Flavoprotein</keyword>
<accession>A0A0B5QR41</accession>
<evidence type="ECO:0000256" key="3">
    <source>
        <dbReference type="ARBA" id="ARBA00022827"/>
    </source>
</evidence>
<comment type="similarity">
    <text evidence="1 7">Belongs to the class-II pyridine nucleotide-disulfide oxidoreductase family.</text>
</comment>
<dbReference type="OrthoDB" id="9806179at2"/>
<dbReference type="InterPro" id="IPR036188">
    <property type="entry name" value="FAD/NAD-bd_sf"/>
</dbReference>
<keyword evidence="6 7" id="KW-0676">Redox-active center</keyword>
<dbReference type="Pfam" id="PF07992">
    <property type="entry name" value="Pyr_redox_2"/>
    <property type="match status" value="1"/>
</dbReference>
<comment type="subunit">
    <text evidence="7">Homodimer.</text>
</comment>
<dbReference type="InterPro" id="IPR023753">
    <property type="entry name" value="FAD/NAD-binding_dom"/>
</dbReference>
<dbReference type="EMBL" id="CP010086">
    <property type="protein sequence ID" value="AJG99373.1"/>
    <property type="molecule type" value="Genomic_DNA"/>
</dbReference>
<evidence type="ECO:0000256" key="1">
    <source>
        <dbReference type="ARBA" id="ARBA00009333"/>
    </source>
</evidence>
<evidence type="ECO:0000256" key="6">
    <source>
        <dbReference type="ARBA" id="ARBA00023284"/>
    </source>
</evidence>
<dbReference type="NCBIfam" id="TIGR01292">
    <property type="entry name" value="TRX_reduct"/>
    <property type="match status" value="1"/>
</dbReference>
<dbReference type="InterPro" id="IPR008255">
    <property type="entry name" value="Pyr_nucl-diS_OxRdtase_2_AS"/>
</dbReference>
<comment type="catalytic activity">
    <reaction evidence="7">
        <text>[thioredoxin]-dithiol + NADP(+) = [thioredoxin]-disulfide + NADPH + H(+)</text>
        <dbReference type="Rhea" id="RHEA:20345"/>
        <dbReference type="Rhea" id="RHEA-COMP:10698"/>
        <dbReference type="Rhea" id="RHEA-COMP:10700"/>
        <dbReference type="ChEBI" id="CHEBI:15378"/>
        <dbReference type="ChEBI" id="CHEBI:29950"/>
        <dbReference type="ChEBI" id="CHEBI:50058"/>
        <dbReference type="ChEBI" id="CHEBI:57783"/>
        <dbReference type="ChEBI" id="CHEBI:58349"/>
        <dbReference type="EC" id="1.8.1.9"/>
    </reaction>
</comment>
<reference evidence="11" key="1">
    <citation type="submission" date="2014-12" db="EMBL/GenBank/DDBJ databases">
        <title>Genome sequence of Clostridium beijerinckii strain 59B.</title>
        <authorList>
            <person name="Little G.T."/>
            <person name="Minton N.P."/>
        </authorList>
    </citation>
    <scope>NUCLEOTIDE SEQUENCE [LARGE SCALE GENOMIC DNA]</scope>
    <source>
        <strain evidence="11">59B</strain>
    </source>
</reference>
<protein>
    <recommendedName>
        <fullName evidence="7">Thioredoxin reductase</fullName>
        <ecNumber evidence="7">1.8.1.9</ecNumber>
    </recommendedName>
</protein>
<evidence type="ECO:0000256" key="4">
    <source>
        <dbReference type="ARBA" id="ARBA00023002"/>
    </source>
</evidence>
<feature type="domain" description="FAD/NAD(P)-binding" evidence="9">
    <location>
        <begin position="2"/>
        <end position="288"/>
    </location>
</feature>
<dbReference type="GO" id="GO:0004791">
    <property type="term" value="F:thioredoxin-disulfide reductase (NADPH) activity"/>
    <property type="evidence" value="ECO:0007669"/>
    <property type="project" value="UniProtKB-UniRule"/>
</dbReference>
<proteinExistence type="inferred from homology"/>
<keyword evidence="8" id="KW-0521">NADP</keyword>
<dbReference type="EC" id="1.8.1.9" evidence="7"/>
<dbReference type="PRINTS" id="PR00469">
    <property type="entry name" value="PNDRDTASEII"/>
</dbReference>
<evidence type="ECO:0000256" key="2">
    <source>
        <dbReference type="ARBA" id="ARBA00022630"/>
    </source>
</evidence>
<evidence type="ECO:0000259" key="9">
    <source>
        <dbReference type="Pfam" id="PF07992"/>
    </source>
</evidence>
<dbReference type="Proteomes" id="UP000031866">
    <property type="component" value="Chromosome"/>
</dbReference>
<dbReference type="SUPFAM" id="SSF51905">
    <property type="entry name" value="FAD/NAD(P)-binding domain"/>
    <property type="match status" value="1"/>
</dbReference>
<dbReference type="AlphaFoldDB" id="A0A0B5QR41"/>
<dbReference type="GO" id="GO:0019430">
    <property type="term" value="P:removal of superoxide radicals"/>
    <property type="evidence" value="ECO:0007669"/>
    <property type="project" value="UniProtKB-UniRule"/>
</dbReference>
<dbReference type="Gene3D" id="3.50.50.60">
    <property type="entry name" value="FAD/NAD(P)-binding domain"/>
    <property type="match status" value="2"/>
</dbReference>
<keyword evidence="5" id="KW-1015">Disulfide bond</keyword>
<dbReference type="InterPro" id="IPR005982">
    <property type="entry name" value="Thioredox_Rdtase"/>
</dbReference>
<evidence type="ECO:0000313" key="10">
    <source>
        <dbReference type="EMBL" id="AJG99373.1"/>
    </source>
</evidence>
<dbReference type="PANTHER" id="PTHR48105">
    <property type="entry name" value="THIOREDOXIN REDUCTASE 1-RELATED-RELATED"/>
    <property type="match status" value="1"/>
</dbReference>
<dbReference type="InterPro" id="IPR050097">
    <property type="entry name" value="Ferredoxin-NADP_redctase_2"/>
</dbReference>
<evidence type="ECO:0000313" key="11">
    <source>
        <dbReference type="Proteomes" id="UP000031866"/>
    </source>
</evidence>
<dbReference type="KEGG" id="cbei:LF65_02800"/>
<sequence>MKDIIIIGGGPAALTAALYAGRAGLDALMLEKQYEGGQIVTTNEVENYPGFRSITGSELANTMYEHAKDFGSIMKYEEVIDIKVDGDIKKVITGVNTYESKVIILSMGAKPKKLGIDREEELTGKGVSYCATCDGGFFRKKVVAVVGGGDTAVEDALHLSRIAEKVYVIVRRDSLRANKSAQKKLFETNNVEIIWNSGVTKLNGEEKLSGIEIKNNKDGKIDNLEVNGVFVAIGSDPSSELVKDLVALNKNGYIIADESCKTNVDGIFAIGDIRTKEVRQVLTAAADGAVSIYGAEKYLINH</sequence>
<evidence type="ECO:0000256" key="8">
    <source>
        <dbReference type="RuleBase" id="RU003881"/>
    </source>
</evidence>
<dbReference type="STRING" id="1520.LF65_02800"/>
<dbReference type="RefSeq" id="WP_041896791.1">
    <property type="nucleotide sequence ID" value="NZ_CP010086.2"/>
</dbReference>
<evidence type="ECO:0000256" key="7">
    <source>
        <dbReference type="RuleBase" id="RU003880"/>
    </source>
</evidence>
<gene>
    <name evidence="10" type="ORF">LF65_02800</name>
</gene>
<dbReference type="GO" id="GO:0005737">
    <property type="term" value="C:cytoplasm"/>
    <property type="evidence" value="ECO:0007669"/>
    <property type="project" value="InterPro"/>
</dbReference>
<comment type="cofactor">
    <cofactor evidence="8">
        <name>FAD</name>
        <dbReference type="ChEBI" id="CHEBI:57692"/>
    </cofactor>
    <text evidence="8">Binds 1 FAD per subunit.</text>
</comment>
<dbReference type="PROSITE" id="PS00573">
    <property type="entry name" value="PYRIDINE_REDOX_2"/>
    <property type="match status" value="1"/>
</dbReference>